<comment type="similarity">
    <text evidence="3 5">Belongs to the pectinacetylesterase family.</text>
</comment>
<feature type="chain" id="PRO_5004293969" description="Pectin acetylesterase" evidence="5">
    <location>
        <begin position="24"/>
        <end position="473"/>
    </location>
</feature>
<reference evidence="7" key="1">
    <citation type="journal article" date="2003" name="Science">
        <title>In-depth view of structure, activity, and evolution of rice chromosome 10.</title>
        <authorList>
            <consortium name="Rice Chromosome 10 Sequencing Consortium"/>
        </authorList>
    </citation>
    <scope>NUCLEOTIDE SEQUENCE [LARGE SCALE GENOMIC DNA]</scope>
</reference>
<dbReference type="PANTHER" id="PTHR21562">
    <property type="entry name" value="NOTUM-RELATED"/>
    <property type="match status" value="1"/>
</dbReference>
<dbReference type="AlphaFoldDB" id="Q7XCE7"/>
<evidence type="ECO:0000256" key="5">
    <source>
        <dbReference type="RuleBase" id="RU363114"/>
    </source>
</evidence>
<dbReference type="PANTHER" id="PTHR21562:SF69">
    <property type="entry name" value="PECTIN ACETYLESTERASE 9"/>
    <property type="match status" value="1"/>
</dbReference>
<comment type="subcellular location">
    <subcellularLocation>
        <location evidence="2 5">Secreted</location>
        <location evidence="2 5">Cell wall</location>
    </subcellularLocation>
</comment>
<reference evidence="7" key="3">
    <citation type="submission" date="2006-07" db="EMBL/GenBank/DDBJ databases">
        <authorList>
            <person name="Buell R."/>
        </authorList>
    </citation>
    <scope>NUCLEOTIDE SEQUENCE</scope>
</reference>
<dbReference type="ESTHER" id="orysj-q9fwm6">
    <property type="family name" value="Pectinacetylesterase-Notum"/>
</dbReference>
<sequence>MAQRHWPWRLAVFVAAVVTPVAAEERLVVGMTLLQAATSTGAGEEFFLFFFFLLFFFFFFSVCDFLVFDRLHCTAANRWRVCLDGSPPAYHLHRGSGGGAGGWVLQFEGGGWCNDAPSCAERAGTRRGSTRSMDSLEVFSGLLSNDPDMNPDFYNWNRVKLRYCDGGSFAGDSELRNGSSVLYFRGQRIWDAIISDLLPKGLAKAQKASELALLPLFLTSSEFFRDDITGNNTVEPFFRSLVALQGAEKNLNKDCLSSTDYPYQCFFPQYILPYIRTPYFILNSAYDVYQFHHNFVHPSCDPKGQWSHCKSDPGACSTSQIATLQGLRNAMLTALKPFQNEQGVGMFINSCFAHCQSELQETWLAPNSPRLHNKADIDDIWFVSDNCRAGWNWGFRSLAGEHPCPTVIKITKISFSLVNKLKDEHCYNNGDSGIHNGGPCMNIPPKFYSISLQMILYLSILHIAEQFIISYDI</sequence>
<keyword evidence="5" id="KW-0378">Hydrolase</keyword>
<keyword evidence="6" id="KW-0812">Transmembrane</keyword>
<reference evidence="7" key="2">
    <citation type="submission" date="2003-05" db="EMBL/GenBank/DDBJ databases">
        <authorList>
            <person name="Buell C.R."/>
            <person name="Wing R.A."/>
            <person name="McCombie W.R."/>
            <person name="Messing J."/>
            <person name="Yuan Q."/>
            <person name="Ouyang S."/>
        </authorList>
    </citation>
    <scope>NUCLEOTIDE SEQUENCE</scope>
</reference>
<evidence type="ECO:0000256" key="2">
    <source>
        <dbReference type="ARBA" id="ARBA00004191"/>
    </source>
</evidence>
<evidence type="ECO:0000256" key="3">
    <source>
        <dbReference type="ARBA" id="ARBA00005784"/>
    </source>
</evidence>
<evidence type="ECO:0000256" key="4">
    <source>
        <dbReference type="ARBA" id="ARBA00022512"/>
    </source>
</evidence>
<keyword evidence="5" id="KW-0961">Cell wall biogenesis/degradation</keyword>
<dbReference type="EC" id="3.1.1.-" evidence="5"/>
<dbReference type="GO" id="GO:0071555">
    <property type="term" value="P:cell wall organization"/>
    <property type="evidence" value="ECO:0007669"/>
    <property type="project" value="UniProtKB-KW"/>
</dbReference>
<evidence type="ECO:0000256" key="1">
    <source>
        <dbReference type="ARBA" id="ARBA00003534"/>
    </source>
</evidence>
<evidence type="ECO:0000313" key="7">
    <source>
        <dbReference type="EMBL" id="AAP54926.2"/>
    </source>
</evidence>
<accession>Q7XCE7</accession>
<keyword evidence="5" id="KW-0964">Secreted</keyword>
<dbReference type="Pfam" id="PF03283">
    <property type="entry name" value="PAE"/>
    <property type="match status" value="2"/>
</dbReference>
<protein>
    <recommendedName>
        <fullName evidence="5">Pectin acetylesterase</fullName>
        <ecNumber evidence="5">3.1.1.-</ecNumber>
    </recommendedName>
</protein>
<keyword evidence="6" id="KW-0472">Membrane</keyword>
<dbReference type="InterPro" id="IPR004963">
    <property type="entry name" value="PAE/NOTUM"/>
</dbReference>
<feature type="transmembrane region" description="Helical" evidence="6">
    <location>
        <begin position="47"/>
        <end position="68"/>
    </location>
</feature>
<name>Q7XCE7_ORYSJ</name>
<dbReference type="EMBL" id="DP000086">
    <property type="protein sequence ID" value="AAP54926.2"/>
    <property type="molecule type" value="Genomic_DNA"/>
</dbReference>
<comment type="function">
    <text evidence="1 5">Hydrolyzes acetyl esters in homogalacturonan regions of pectin. In type I primary cell wall, galacturonic acid residues of pectin can be acetylated at the O-2 and O-3 positions. Decreasing the degree of acetylation of pectin gels in vitro alters their physical properties.</text>
</comment>
<keyword evidence="5" id="KW-0732">Signal</keyword>
<keyword evidence="6" id="KW-1133">Transmembrane helix</keyword>
<gene>
    <name evidence="7" type="ordered locus">LOC_Os10g40290</name>
</gene>
<keyword evidence="4 5" id="KW-0134">Cell wall</keyword>
<feature type="signal peptide" evidence="5">
    <location>
        <begin position="1"/>
        <end position="23"/>
    </location>
</feature>
<proteinExistence type="inferred from homology"/>
<dbReference type="GO" id="GO:0016787">
    <property type="term" value="F:hydrolase activity"/>
    <property type="evidence" value="ECO:0007669"/>
    <property type="project" value="UniProtKB-KW"/>
</dbReference>
<evidence type="ECO:0000256" key="6">
    <source>
        <dbReference type="SAM" id="Phobius"/>
    </source>
</evidence>
<organism evidence="7">
    <name type="scientific">Oryza sativa subsp. japonica</name>
    <name type="common">Rice</name>
    <dbReference type="NCBI Taxonomy" id="39947"/>
    <lineage>
        <taxon>Eukaryota</taxon>
        <taxon>Viridiplantae</taxon>
        <taxon>Streptophyta</taxon>
        <taxon>Embryophyta</taxon>
        <taxon>Tracheophyta</taxon>
        <taxon>Spermatophyta</taxon>
        <taxon>Magnoliopsida</taxon>
        <taxon>Liliopsida</taxon>
        <taxon>Poales</taxon>
        <taxon>Poaceae</taxon>
        <taxon>BOP clade</taxon>
        <taxon>Oryzoideae</taxon>
        <taxon>Oryzeae</taxon>
        <taxon>Oryzinae</taxon>
        <taxon>Oryza</taxon>
        <taxon>Oryza sativa</taxon>
    </lineage>
</organism>